<dbReference type="InterPro" id="IPR014027">
    <property type="entry name" value="UDP-Glc/GDP-Man_DH_C"/>
</dbReference>
<dbReference type="Proteomes" id="UP000488506">
    <property type="component" value="Unassembled WGS sequence"/>
</dbReference>
<feature type="binding site" evidence="10">
    <location>
        <position position="86"/>
    </location>
    <ligand>
        <name>NAD(+)</name>
        <dbReference type="ChEBI" id="CHEBI:57540"/>
    </ligand>
</feature>
<dbReference type="InterPro" id="IPR028357">
    <property type="entry name" value="UDPglc_DH_bac"/>
</dbReference>
<feature type="binding site" evidence="10">
    <location>
        <position position="124"/>
    </location>
    <ligand>
        <name>NAD(+)</name>
        <dbReference type="ChEBI" id="CHEBI:57540"/>
    </ligand>
</feature>
<evidence type="ECO:0000256" key="3">
    <source>
        <dbReference type="ARBA" id="ARBA00012954"/>
    </source>
</evidence>
<name>A0A833L2T6_UNCSA</name>
<feature type="binding site" evidence="9">
    <location>
        <position position="323"/>
    </location>
    <ligand>
        <name>substrate</name>
    </ligand>
</feature>
<feature type="binding site" evidence="10">
    <location>
        <position position="266"/>
    </location>
    <ligand>
        <name>NAD(+)</name>
        <dbReference type="ChEBI" id="CHEBI:57540"/>
    </ligand>
</feature>
<dbReference type="SUPFAM" id="SSF52413">
    <property type="entry name" value="UDP-glucose/GDP-mannose dehydrogenase C-terminal domain"/>
    <property type="match status" value="1"/>
</dbReference>
<comment type="catalytic activity">
    <reaction evidence="6 7">
        <text>UDP-alpha-D-glucose + 2 NAD(+) + H2O = UDP-alpha-D-glucuronate + 2 NADH + 3 H(+)</text>
        <dbReference type="Rhea" id="RHEA:23596"/>
        <dbReference type="ChEBI" id="CHEBI:15377"/>
        <dbReference type="ChEBI" id="CHEBI:15378"/>
        <dbReference type="ChEBI" id="CHEBI:57540"/>
        <dbReference type="ChEBI" id="CHEBI:57945"/>
        <dbReference type="ChEBI" id="CHEBI:58052"/>
        <dbReference type="ChEBI" id="CHEBI:58885"/>
        <dbReference type="EC" id="1.1.1.22"/>
    </reaction>
</comment>
<dbReference type="GO" id="GO:0000271">
    <property type="term" value="P:polysaccharide biosynthetic process"/>
    <property type="evidence" value="ECO:0007669"/>
    <property type="project" value="InterPro"/>
</dbReference>
<keyword evidence="5 7" id="KW-0520">NAD</keyword>
<dbReference type="PANTHER" id="PTHR43750:SF3">
    <property type="entry name" value="UDP-GLUCOSE 6-DEHYDROGENASE TUAD"/>
    <property type="match status" value="1"/>
</dbReference>
<dbReference type="InterPro" id="IPR036291">
    <property type="entry name" value="NAD(P)-bd_dom_sf"/>
</dbReference>
<dbReference type="InterPro" id="IPR036220">
    <property type="entry name" value="UDP-Glc/GDP-Man_DH_C_sf"/>
</dbReference>
<dbReference type="Pfam" id="PF00984">
    <property type="entry name" value="UDPG_MGDP_dh"/>
    <property type="match status" value="1"/>
</dbReference>
<dbReference type="GO" id="GO:0051287">
    <property type="term" value="F:NAD binding"/>
    <property type="evidence" value="ECO:0007669"/>
    <property type="project" value="InterPro"/>
</dbReference>
<feature type="binding site" evidence="10">
    <location>
        <position position="158"/>
    </location>
    <ligand>
        <name>NAD(+)</name>
        <dbReference type="ChEBI" id="CHEBI:57540"/>
    </ligand>
</feature>
<feature type="binding site" evidence="10">
    <location>
        <position position="330"/>
    </location>
    <ligand>
        <name>NAD(+)</name>
        <dbReference type="ChEBI" id="CHEBI:57540"/>
    </ligand>
</feature>
<dbReference type="InterPro" id="IPR001732">
    <property type="entry name" value="UDP-Glc/GDP-Man_DH_N"/>
</dbReference>
<dbReference type="Pfam" id="PF03721">
    <property type="entry name" value="UDPG_MGDP_dh_N"/>
    <property type="match status" value="1"/>
</dbReference>
<accession>A0A833L2T6</accession>
<dbReference type="PROSITE" id="PS51257">
    <property type="entry name" value="PROKAR_LIPOPROTEIN"/>
    <property type="match status" value="1"/>
</dbReference>
<evidence type="ECO:0000256" key="2">
    <source>
        <dbReference type="ARBA" id="ARBA00006601"/>
    </source>
</evidence>
<feature type="binding site" evidence="9">
    <location>
        <begin position="155"/>
        <end position="158"/>
    </location>
    <ligand>
        <name>substrate</name>
    </ligand>
</feature>
<dbReference type="NCBIfam" id="TIGR03026">
    <property type="entry name" value="NDP-sugDHase"/>
    <property type="match status" value="1"/>
</dbReference>
<evidence type="ECO:0000256" key="6">
    <source>
        <dbReference type="ARBA" id="ARBA00047473"/>
    </source>
</evidence>
<dbReference type="SMART" id="SM00984">
    <property type="entry name" value="UDPG_MGDP_dh_C"/>
    <property type="match status" value="1"/>
</dbReference>
<evidence type="ECO:0000256" key="1">
    <source>
        <dbReference type="ARBA" id="ARBA00004701"/>
    </source>
</evidence>
<dbReference type="PIRSF" id="PIRSF000124">
    <property type="entry name" value="UDPglc_GDPman_dh"/>
    <property type="match status" value="1"/>
</dbReference>
<dbReference type="EC" id="1.1.1.22" evidence="3 7"/>
<dbReference type="GO" id="GO:0006065">
    <property type="term" value="P:UDP-glucuronate biosynthetic process"/>
    <property type="evidence" value="ECO:0007669"/>
    <property type="project" value="UniProtKB-UniPathway"/>
</dbReference>
<feature type="binding site" evidence="9">
    <location>
        <begin position="252"/>
        <end position="256"/>
    </location>
    <ligand>
        <name>substrate</name>
    </ligand>
</feature>
<dbReference type="SUPFAM" id="SSF51735">
    <property type="entry name" value="NAD(P)-binding Rossmann-fold domains"/>
    <property type="match status" value="1"/>
</dbReference>
<dbReference type="Gene3D" id="3.40.50.720">
    <property type="entry name" value="NAD(P)-binding Rossmann-like Domain"/>
    <property type="match status" value="2"/>
</dbReference>
<dbReference type="UniPathway" id="UPA00038">
    <property type="reaction ID" value="UER00491"/>
</dbReference>
<dbReference type="InterPro" id="IPR017476">
    <property type="entry name" value="UDP-Glc/GDP-Man"/>
</dbReference>
<dbReference type="InterPro" id="IPR008927">
    <property type="entry name" value="6-PGluconate_DH-like_C_sf"/>
</dbReference>
<evidence type="ECO:0000313" key="13">
    <source>
        <dbReference type="Proteomes" id="UP000488506"/>
    </source>
</evidence>
<gene>
    <name evidence="12" type="ORF">FD145_147</name>
</gene>
<organism evidence="12 13">
    <name type="scientific">Candidatus Saganbacteria bacterium</name>
    <dbReference type="NCBI Taxonomy" id="2575572"/>
    <lineage>
        <taxon>Bacteria</taxon>
        <taxon>Bacillati</taxon>
        <taxon>Saganbacteria</taxon>
    </lineage>
</organism>
<evidence type="ECO:0000256" key="8">
    <source>
        <dbReference type="PIRSR" id="PIRSR500134-1"/>
    </source>
</evidence>
<dbReference type="Pfam" id="PF03720">
    <property type="entry name" value="UDPG_MGDP_dh_C"/>
    <property type="match status" value="1"/>
</dbReference>
<evidence type="ECO:0000256" key="7">
    <source>
        <dbReference type="PIRNR" id="PIRNR000124"/>
    </source>
</evidence>
<dbReference type="Gene3D" id="1.20.5.100">
    <property type="entry name" value="Cytochrome c1, transmembrane anchor, C-terminal"/>
    <property type="match status" value="1"/>
</dbReference>
<feature type="binding site" evidence="10">
    <location>
        <position position="35"/>
    </location>
    <ligand>
        <name>NAD(+)</name>
        <dbReference type="ChEBI" id="CHEBI:57540"/>
    </ligand>
</feature>
<dbReference type="PIRSF" id="PIRSF500134">
    <property type="entry name" value="UDPglc_DH_bac"/>
    <property type="match status" value="1"/>
</dbReference>
<dbReference type="EMBL" id="WPAF01000001">
    <property type="protein sequence ID" value="KAF0135321.1"/>
    <property type="molecule type" value="Genomic_DNA"/>
</dbReference>
<evidence type="ECO:0000256" key="9">
    <source>
        <dbReference type="PIRSR" id="PIRSR500134-2"/>
    </source>
</evidence>
<feature type="active site" description="Nucleophile" evidence="8">
    <location>
        <position position="263"/>
    </location>
</feature>
<dbReference type="SUPFAM" id="SSF48179">
    <property type="entry name" value="6-phosphogluconate dehydrogenase C-terminal domain-like"/>
    <property type="match status" value="1"/>
</dbReference>
<evidence type="ECO:0000256" key="10">
    <source>
        <dbReference type="PIRSR" id="PIRSR500134-3"/>
    </source>
</evidence>
<feature type="domain" description="UDP-glucose/GDP-mannose dehydrogenase C-terminal" evidence="11">
    <location>
        <begin position="316"/>
        <end position="417"/>
    </location>
</feature>
<feature type="binding site" evidence="9">
    <location>
        <position position="260"/>
    </location>
    <ligand>
        <name>substrate</name>
    </ligand>
</feature>
<reference evidence="12 13" key="1">
    <citation type="submission" date="2019-12" db="EMBL/GenBank/DDBJ databases">
        <authorList>
            <person name="Wolfe R."/>
            <person name="Danczak R."/>
            <person name="Wilkins M."/>
        </authorList>
    </citation>
    <scope>NUCLEOTIDE SEQUENCE [LARGE SCALE GENOMIC DNA]</scope>
    <source>
        <strain evidence="12">X2_MaxBin.013</strain>
    </source>
</reference>
<dbReference type="AlphaFoldDB" id="A0A833L2T6"/>
<comment type="caution">
    <text evidence="12">The sequence shown here is derived from an EMBL/GenBank/DDBJ whole genome shotgun (WGS) entry which is preliminary data.</text>
</comment>
<keyword evidence="4 7" id="KW-0560">Oxidoreductase</keyword>
<dbReference type="InterPro" id="IPR014026">
    <property type="entry name" value="UDP-Glc/GDP-Man_DH_dimer"/>
</dbReference>
<feature type="binding site" evidence="10">
    <location>
        <position position="30"/>
    </location>
    <ligand>
        <name>NAD(+)</name>
        <dbReference type="ChEBI" id="CHEBI:57540"/>
    </ligand>
</feature>
<comment type="pathway">
    <text evidence="1">Nucleotide-sugar biosynthesis; UDP-alpha-D-glucuronate biosynthesis; UDP-alpha-D-glucuronate from UDP-alpha-D-glucose: step 1/1.</text>
</comment>
<protein>
    <recommendedName>
        <fullName evidence="3 7">UDP-glucose 6-dehydrogenase</fullName>
        <ecNumber evidence="3 7">1.1.1.22</ecNumber>
    </recommendedName>
</protein>
<proteinExistence type="inferred from homology"/>
<evidence type="ECO:0000256" key="5">
    <source>
        <dbReference type="ARBA" id="ARBA00023027"/>
    </source>
</evidence>
<dbReference type="PANTHER" id="PTHR43750">
    <property type="entry name" value="UDP-GLUCOSE 6-DEHYDROGENASE TUAD"/>
    <property type="match status" value="1"/>
</dbReference>
<dbReference type="GO" id="GO:0003979">
    <property type="term" value="F:UDP-glucose 6-dehydrogenase activity"/>
    <property type="evidence" value="ECO:0007669"/>
    <property type="project" value="UniProtKB-EC"/>
</dbReference>
<sequence>MKLAVIGTGYVGLVTGACFANLGNDIICVDKDKERLLILEKGEVPFYEPGLPEMVMRNHKAGRIIFTSDLSHAVKKADVIFIAVGTPPKANGQADVTAVFEVAKDIAKNIKGNKSFKVIVNKSTVPVGMGDIVTKILVENNVSEKYFSVVSNPEFLREGSAISDFLNPDRIVIGASNNKAFNIITELYRSLNARIIFTSVKSAELIKYASNAFLATKISFINEIANICERVGSDIKEVAYAVGMDKRIGREFLNAGLGYGGSCLPKDISALLHLARENGYDPQILNSVSEVNEFQIDAFIGKIIKTLKNIRGKKIVLLGLSFKPETDDLRDAPSLKIINSLTKKGAIIKAYDPAAETTAKKTLPNVQFCKDIYEALKGADAIVLATEWPEFRDLDFEKVKKIVKNPVIFDGRNIYDPKRIREMGFKYIGIGR</sequence>
<feature type="binding site" evidence="9">
    <location>
        <position position="207"/>
    </location>
    <ligand>
        <name>substrate</name>
    </ligand>
</feature>
<evidence type="ECO:0000259" key="11">
    <source>
        <dbReference type="SMART" id="SM00984"/>
    </source>
</evidence>
<comment type="similarity">
    <text evidence="2 7">Belongs to the UDP-glucose/GDP-mannose dehydrogenase family.</text>
</comment>
<evidence type="ECO:0000313" key="12">
    <source>
        <dbReference type="EMBL" id="KAF0135321.1"/>
    </source>
</evidence>
<evidence type="ECO:0000256" key="4">
    <source>
        <dbReference type="ARBA" id="ARBA00023002"/>
    </source>
</evidence>